<dbReference type="PROSITE" id="PS00107">
    <property type="entry name" value="PROTEIN_KINASE_ATP"/>
    <property type="match status" value="1"/>
</dbReference>
<dbReference type="Gene3D" id="3.30.200.20">
    <property type="entry name" value="Phosphorylase Kinase, domain 1"/>
    <property type="match status" value="1"/>
</dbReference>
<feature type="binding site" evidence="1">
    <location>
        <position position="46"/>
    </location>
    <ligand>
        <name>ATP</name>
        <dbReference type="ChEBI" id="CHEBI:30616"/>
    </ligand>
</feature>
<keyword evidence="4" id="KW-1185">Reference proteome</keyword>
<keyword evidence="1" id="KW-0547">Nucleotide-binding</keyword>
<sequence length="118" mass="13315">MFKRRARLKGILIDERYRVDFKIGAGGFGLVYAGTDMKLGNEVAIKLMLVRDGPEILAAEADTYGKLSGGPGIPRVLWFGQECDYFALVYEILWPSLEDLFNYCDRQFSIKTVLLLAD</sequence>
<feature type="domain" description="Protein kinase" evidence="2">
    <location>
        <begin position="17"/>
        <end position="118"/>
    </location>
</feature>
<dbReference type="InterPro" id="IPR017441">
    <property type="entry name" value="Protein_kinase_ATP_BS"/>
</dbReference>
<dbReference type="SUPFAM" id="SSF56112">
    <property type="entry name" value="Protein kinase-like (PK-like)"/>
    <property type="match status" value="1"/>
</dbReference>
<dbReference type="GO" id="GO:0004672">
    <property type="term" value="F:protein kinase activity"/>
    <property type="evidence" value="ECO:0007669"/>
    <property type="project" value="InterPro"/>
</dbReference>
<evidence type="ECO:0000259" key="2">
    <source>
        <dbReference type="PROSITE" id="PS50011"/>
    </source>
</evidence>
<dbReference type="InterPro" id="IPR000719">
    <property type="entry name" value="Prot_kinase_dom"/>
</dbReference>
<keyword evidence="1" id="KW-0067">ATP-binding</keyword>
<comment type="caution">
    <text evidence="3">The sequence shown here is derived from an EMBL/GenBank/DDBJ whole genome shotgun (WGS) entry which is preliminary data.</text>
</comment>
<evidence type="ECO:0000313" key="4">
    <source>
        <dbReference type="Proteomes" id="UP001397290"/>
    </source>
</evidence>
<name>A0AAW0RTJ7_9HYPO</name>
<dbReference type="AlphaFoldDB" id="A0AAW0RTJ7"/>
<dbReference type="PANTHER" id="PTHR11909">
    <property type="entry name" value="CASEIN KINASE-RELATED"/>
    <property type="match status" value="1"/>
</dbReference>
<accession>A0AAW0RTJ7</accession>
<dbReference type="EMBL" id="JAAHCF010000306">
    <property type="protein sequence ID" value="KAK8145256.1"/>
    <property type="molecule type" value="Genomic_DNA"/>
</dbReference>
<organism evidence="3 4">
    <name type="scientific">Beauveria asiatica</name>
    <dbReference type="NCBI Taxonomy" id="1069075"/>
    <lineage>
        <taxon>Eukaryota</taxon>
        <taxon>Fungi</taxon>
        <taxon>Dikarya</taxon>
        <taxon>Ascomycota</taxon>
        <taxon>Pezizomycotina</taxon>
        <taxon>Sordariomycetes</taxon>
        <taxon>Hypocreomycetidae</taxon>
        <taxon>Hypocreales</taxon>
        <taxon>Cordycipitaceae</taxon>
        <taxon>Beauveria</taxon>
    </lineage>
</organism>
<dbReference type="InterPro" id="IPR050235">
    <property type="entry name" value="CK1_Ser-Thr_kinase"/>
</dbReference>
<dbReference type="Proteomes" id="UP001397290">
    <property type="component" value="Unassembled WGS sequence"/>
</dbReference>
<evidence type="ECO:0000313" key="3">
    <source>
        <dbReference type="EMBL" id="KAK8145256.1"/>
    </source>
</evidence>
<dbReference type="PROSITE" id="PS50011">
    <property type="entry name" value="PROTEIN_KINASE_DOM"/>
    <property type="match status" value="1"/>
</dbReference>
<protein>
    <recommendedName>
        <fullName evidence="2">Protein kinase domain-containing protein</fullName>
    </recommendedName>
</protein>
<dbReference type="InterPro" id="IPR011009">
    <property type="entry name" value="Kinase-like_dom_sf"/>
</dbReference>
<dbReference type="GO" id="GO:0005524">
    <property type="term" value="F:ATP binding"/>
    <property type="evidence" value="ECO:0007669"/>
    <property type="project" value="UniProtKB-UniRule"/>
</dbReference>
<reference evidence="3 4" key="1">
    <citation type="submission" date="2020-02" db="EMBL/GenBank/DDBJ databases">
        <title>Comparative genomics of the hypocrealean fungal genus Beauvera.</title>
        <authorList>
            <person name="Showalter D.N."/>
            <person name="Bushley K.E."/>
            <person name="Rehner S.A."/>
        </authorList>
    </citation>
    <scope>NUCLEOTIDE SEQUENCE [LARGE SCALE GENOMIC DNA]</scope>
    <source>
        <strain evidence="3 4">ARSEF4384</strain>
    </source>
</reference>
<proteinExistence type="predicted"/>
<gene>
    <name evidence="3" type="ORF">G3M48_004702</name>
</gene>
<evidence type="ECO:0000256" key="1">
    <source>
        <dbReference type="PROSITE-ProRule" id="PRU10141"/>
    </source>
</evidence>